<gene>
    <name evidence="1" type="ORF">Ptr86124_009522</name>
</gene>
<name>A0A2W1DC38_9PLEO</name>
<sequence>MRQAWYDKQGGTPKDLKDKLKSDEEKLGHMPFAYFCAADHPNTKEFASKVIALLAAVLCSGLGDEWVMEDIDSLPPYGTLLKTDRAEYEELRLIRNWIAQGRLRNNQFNPVTLLDPLTYLGRA</sequence>
<dbReference type="Proteomes" id="UP000249757">
    <property type="component" value="Unassembled WGS sequence"/>
</dbReference>
<proteinExistence type="predicted"/>
<reference evidence="2" key="1">
    <citation type="journal article" date="2022" name="Microb. Genom.">
        <title>A global pangenome for the wheat fungal pathogen Pyrenophora tritici-repentis and prediction of effector protein structural homology.</title>
        <authorList>
            <person name="Moolhuijzen P.M."/>
            <person name="See P.T."/>
            <person name="Shi G."/>
            <person name="Powell H.R."/>
            <person name="Cockram J."/>
            <person name="Jorgensen L.N."/>
            <person name="Benslimane H."/>
            <person name="Strelkov S.E."/>
            <person name="Turner J."/>
            <person name="Liu Z."/>
            <person name="Moffat C.S."/>
        </authorList>
    </citation>
    <scope>NUCLEOTIDE SEQUENCE [LARGE SCALE GENOMIC DNA]</scope>
</reference>
<evidence type="ECO:0000313" key="1">
    <source>
        <dbReference type="EMBL" id="KAI1511878.1"/>
    </source>
</evidence>
<organism evidence="1 2">
    <name type="scientific">Pyrenophora tritici-repentis</name>
    <dbReference type="NCBI Taxonomy" id="45151"/>
    <lineage>
        <taxon>Eukaryota</taxon>
        <taxon>Fungi</taxon>
        <taxon>Dikarya</taxon>
        <taxon>Ascomycota</taxon>
        <taxon>Pezizomycotina</taxon>
        <taxon>Dothideomycetes</taxon>
        <taxon>Pleosporomycetidae</taxon>
        <taxon>Pleosporales</taxon>
        <taxon>Pleosporineae</taxon>
        <taxon>Pleosporaceae</taxon>
        <taxon>Pyrenophora</taxon>
    </lineage>
</organism>
<evidence type="ECO:0000313" key="2">
    <source>
        <dbReference type="Proteomes" id="UP000249757"/>
    </source>
</evidence>
<keyword evidence="2" id="KW-1185">Reference proteome</keyword>
<comment type="caution">
    <text evidence="1">The sequence shown here is derived from an EMBL/GenBank/DDBJ whole genome shotgun (WGS) entry which is preliminary data.</text>
</comment>
<dbReference type="EMBL" id="NRDI02000013">
    <property type="protein sequence ID" value="KAI1511878.1"/>
    <property type="molecule type" value="Genomic_DNA"/>
</dbReference>
<protein>
    <submittedName>
        <fullName evidence="1">Uncharacterized protein</fullName>
    </submittedName>
</protein>
<accession>A0A2W1DC38</accession>
<dbReference type="AlphaFoldDB" id="A0A2W1DC38"/>